<keyword evidence="1" id="KW-0472">Membrane</keyword>
<comment type="caution">
    <text evidence="3">The sequence shown here is derived from an EMBL/GenBank/DDBJ whole genome shotgun (WGS) entry which is preliminary data.</text>
</comment>
<evidence type="ECO:0000256" key="1">
    <source>
        <dbReference type="SAM" id="Phobius"/>
    </source>
</evidence>
<proteinExistence type="predicted"/>
<keyword evidence="1" id="KW-1133">Transmembrane helix</keyword>
<feature type="domain" description="DUF3298" evidence="2">
    <location>
        <begin position="191"/>
        <end position="277"/>
    </location>
</feature>
<reference evidence="3" key="1">
    <citation type="submission" date="2021-04" db="EMBL/GenBank/DDBJ databases">
        <title>Isolation and polyphasic classification of algal microorganism.</title>
        <authorList>
            <person name="Wang S."/>
        </authorList>
    </citation>
    <scope>NUCLEOTIDE SEQUENCE</scope>
    <source>
        <strain evidence="3">720a</strain>
    </source>
</reference>
<dbReference type="EMBL" id="JAGSOT010000014">
    <property type="protein sequence ID" value="MBR7795683.1"/>
    <property type="molecule type" value="Genomic_DNA"/>
</dbReference>
<evidence type="ECO:0000313" key="3">
    <source>
        <dbReference type="EMBL" id="MBR7795683.1"/>
    </source>
</evidence>
<dbReference type="Gene3D" id="3.90.640.20">
    <property type="entry name" value="Heat-shock cognate protein, ATPase"/>
    <property type="match status" value="1"/>
</dbReference>
<accession>A0A941DYF5</accession>
<name>A0A941DYF5_9BACI</name>
<dbReference type="Proteomes" id="UP000675284">
    <property type="component" value="Unassembled WGS sequence"/>
</dbReference>
<dbReference type="RefSeq" id="WP_026682307.1">
    <property type="nucleotide sequence ID" value="NZ_JAGSOT010000014.1"/>
</dbReference>
<gene>
    <name evidence="3" type="ORF">KCX74_06445</name>
</gene>
<evidence type="ECO:0000259" key="2">
    <source>
        <dbReference type="Pfam" id="PF11738"/>
    </source>
</evidence>
<dbReference type="Pfam" id="PF11738">
    <property type="entry name" value="DUF3298"/>
    <property type="match status" value="1"/>
</dbReference>
<sequence>MDNKIKELKKQYKNTPIPKELDSTVHKALHTRKKRSTFRAKWFIGVAAALCLFVISVNTSPALAQSLTKIPVLGSVIQVVTFQDIQVENGNYHAHLKTPQVNNLDNKDLENSLNQKYVNENQKLYDEFTQKIEQDEDGHFLIESGYEVKTNNDLLLSIGRYTEEIQASSATTLKYDTIDKQRQIMLTLPILFKNNDYINTISEEIKEQMRQQIKEDPDKIYWVDNAGIEDLDVVDKFEKIDPNQNFYINEDHKLVISFNDYTVAPGYMGVVEFVIPTEVIADDLVGNQYIK</sequence>
<dbReference type="InterPro" id="IPR021729">
    <property type="entry name" value="DUF3298"/>
</dbReference>
<dbReference type="Gene3D" id="3.30.565.40">
    <property type="entry name" value="Fervidobacterium nodosum Rt17-B1 like"/>
    <property type="match status" value="1"/>
</dbReference>
<protein>
    <submittedName>
        <fullName evidence="3">DUF3298 domain-containing protein</fullName>
    </submittedName>
</protein>
<organism evidence="3 4">
    <name type="scientific">Virgibacillus salarius</name>
    <dbReference type="NCBI Taxonomy" id="447199"/>
    <lineage>
        <taxon>Bacteria</taxon>
        <taxon>Bacillati</taxon>
        <taxon>Bacillota</taxon>
        <taxon>Bacilli</taxon>
        <taxon>Bacillales</taxon>
        <taxon>Bacillaceae</taxon>
        <taxon>Virgibacillus</taxon>
    </lineage>
</organism>
<feature type="transmembrane region" description="Helical" evidence="1">
    <location>
        <begin position="42"/>
        <end position="63"/>
    </location>
</feature>
<keyword evidence="4" id="KW-1185">Reference proteome</keyword>
<keyword evidence="1" id="KW-0812">Transmembrane</keyword>
<dbReference type="InterPro" id="IPR037126">
    <property type="entry name" value="PdaC/RsiV-like_sf"/>
</dbReference>
<dbReference type="AlphaFoldDB" id="A0A941DYF5"/>
<evidence type="ECO:0000313" key="4">
    <source>
        <dbReference type="Proteomes" id="UP000675284"/>
    </source>
</evidence>